<comment type="subcellular location">
    <subcellularLocation>
        <location evidence="1">Cell membrane</location>
        <topology evidence="1">Multi-pass membrane protein</topology>
    </subcellularLocation>
</comment>
<sequence>MSMYLDTKRMSYLKALALCSVLLIGFIISLYSQSEFLLQVGDIWRLISAPDDNDINQQIIFALRLPRSLVACMIGLNLGIAGALMQGLTRNPLASPTLFAINSGAACLMALNSIGFAVLTHIPSEVATFCGALMGGLLVFLLGGGLQHNANPLRLVLAGIAINGLLTSLTRAALIIADDMAYSMLHWLSGSLSEVDWQSWSQLWPVSLCACLLALSTCRGLNLTALGEQTASSLGINTSWLKIRVCLTVLLFTSISVTLTGPIVFVGLIAPHISRALFSHNYFVLVPTSGLIGGALVCWADLLSRGIVPPAETPVGIVTALIGTPFFIYLVLRGKS</sequence>
<dbReference type="KEGG" id="mya:MORIYA_1818"/>
<feature type="transmembrane region" description="Helical" evidence="8">
    <location>
        <begin position="282"/>
        <end position="303"/>
    </location>
</feature>
<dbReference type="PANTHER" id="PTHR30472">
    <property type="entry name" value="FERRIC ENTEROBACTIN TRANSPORT SYSTEM PERMEASE PROTEIN"/>
    <property type="match status" value="1"/>
</dbReference>
<evidence type="ECO:0000313" key="9">
    <source>
        <dbReference type="EMBL" id="SQD78296.1"/>
    </source>
</evidence>
<evidence type="ECO:0000256" key="3">
    <source>
        <dbReference type="ARBA" id="ARBA00022448"/>
    </source>
</evidence>
<reference evidence="10" key="1">
    <citation type="submission" date="2018-05" db="EMBL/GenBank/DDBJ databases">
        <authorList>
            <person name="Cea G.-C."/>
            <person name="William W."/>
        </authorList>
    </citation>
    <scope>NUCLEOTIDE SEQUENCE [LARGE SCALE GENOMIC DNA]</scope>
    <source>
        <strain evidence="10">DB21MT 5</strain>
    </source>
</reference>
<dbReference type="Gene3D" id="1.10.3470.10">
    <property type="entry name" value="ABC transporter involved in vitamin B12 uptake, BtuC"/>
    <property type="match status" value="1"/>
</dbReference>
<evidence type="ECO:0000313" key="10">
    <source>
        <dbReference type="Proteomes" id="UP000250163"/>
    </source>
</evidence>
<evidence type="ECO:0000256" key="1">
    <source>
        <dbReference type="ARBA" id="ARBA00004651"/>
    </source>
</evidence>
<dbReference type="PANTHER" id="PTHR30472:SF25">
    <property type="entry name" value="ABC TRANSPORTER PERMEASE PROTEIN MJ0876-RELATED"/>
    <property type="match status" value="1"/>
</dbReference>
<keyword evidence="3" id="KW-0813">Transport</keyword>
<feature type="transmembrane region" description="Helical" evidence="8">
    <location>
        <begin position="315"/>
        <end position="332"/>
    </location>
</feature>
<evidence type="ECO:0000256" key="4">
    <source>
        <dbReference type="ARBA" id="ARBA00022475"/>
    </source>
</evidence>
<name>A0A330LQ31_9GAMM</name>
<dbReference type="Pfam" id="PF01032">
    <property type="entry name" value="FecCD"/>
    <property type="match status" value="1"/>
</dbReference>
<dbReference type="InterPro" id="IPR000522">
    <property type="entry name" value="ABC_transptr_permease_BtuC"/>
</dbReference>
<feature type="transmembrane region" description="Helical" evidence="8">
    <location>
        <begin position="12"/>
        <end position="31"/>
    </location>
</feature>
<feature type="transmembrane region" description="Helical" evidence="8">
    <location>
        <begin position="245"/>
        <end position="270"/>
    </location>
</feature>
<evidence type="ECO:0000256" key="8">
    <source>
        <dbReference type="SAM" id="Phobius"/>
    </source>
</evidence>
<keyword evidence="10" id="KW-1185">Reference proteome</keyword>
<feature type="transmembrane region" description="Helical" evidence="8">
    <location>
        <begin position="126"/>
        <end position="143"/>
    </location>
</feature>
<keyword evidence="7 8" id="KW-0472">Membrane</keyword>
<dbReference type="GO" id="GO:0005886">
    <property type="term" value="C:plasma membrane"/>
    <property type="evidence" value="ECO:0007669"/>
    <property type="project" value="UniProtKB-SubCell"/>
</dbReference>
<accession>A0A330LQ31</accession>
<proteinExistence type="inferred from homology"/>
<keyword evidence="6 8" id="KW-1133">Transmembrane helix</keyword>
<evidence type="ECO:0000256" key="2">
    <source>
        <dbReference type="ARBA" id="ARBA00007935"/>
    </source>
</evidence>
<organism evidence="9 10">
    <name type="scientific">Moritella yayanosii</name>
    <dbReference type="NCBI Taxonomy" id="69539"/>
    <lineage>
        <taxon>Bacteria</taxon>
        <taxon>Pseudomonadati</taxon>
        <taxon>Pseudomonadota</taxon>
        <taxon>Gammaproteobacteria</taxon>
        <taxon>Alteromonadales</taxon>
        <taxon>Moritellaceae</taxon>
        <taxon>Moritella</taxon>
    </lineage>
</organism>
<keyword evidence="5 8" id="KW-0812">Transmembrane</keyword>
<dbReference type="AlphaFoldDB" id="A0A330LQ31"/>
<dbReference type="Proteomes" id="UP000250163">
    <property type="component" value="Chromosome MORIYA"/>
</dbReference>
<dbReference type="CDD" id="cd06550">
    <property type="entry name" value="TM_ABC_iron-siderophores_like"/>
    <property type="match status" value="1"/>
</dbReference>
<dbReference type="GO" id="GO:0022857">
    <property type="term" value="F:transmembrane transporter activity"/>
    <property type="evidence" value="ECO:0007669"/>
    <property type="project" value="InterPro"/>
</dbReference>
<feature type="transmembrane region" description="Helical" evidence="8">
    <location>
        <begin position="97"/>
        <end position="120"/>
    </location>
</feature>
<comment type="similarity">
    <text evidence="2">Belongs to the binding-protein-dependent transport system permease family. FecCD subfamily.</text>
</comment>
<gene>
    <name evidence="9" type="ORF">MORIYA_1818</name>
</gene>
<dbReference type="FunFam" id="1.10.3470.10:FF:000001">
    <property type="entry name" value="Vitamin B12 ABC transporter permease BtuC"/>
    <property type="match status" value="1"/>
</dbReference>
<keyword evidence="4" id="KW-1003">Cell membrane</keyword>
<protein>
    <submittedName>
        <fullName evidence="9">Putative iron-dicitrate transporter subunit membrane component of ABC superfamily fecC</fullName>
    </submittedName>
</protein>
<feature type="transmembrane region" description="Helical" evidence="8">
    <location>
        <begin position="68"/>
        <end position="85"/>
    </location>
</feature>
<dbReference type="OrthoDB" id="9055647at2"/>
<dbReference type="GO" id="GO:0033214">
    <property type="term" value="P:siderophore-iron import into cell"/>
    <property type="evidence" value="ECO:0007669"/>
    <property type="project" value="TreeGrafter"/>
</dbReference>
<dbReference type="SUPFAM" id="SSF81345">
    <property type="entry name" value="ABC transporter involved in vitamin B12 uptake, BtuC"/>
    <property type="match status" value="1"/>
</dbReference>
<dbReference type="EMBL" id="LS483250">
    <property type="protein sequence ID" value="SQD78296.1"/>
    <property type="molecule type" value="Genomic_DNA"/>
</dbReference>
<feature type="transmembrane region" description="Helical" evidence="8">
    <location>
        <begin position="155"/>
        <end position="177"/>
    </location>
</feature>
<evidence type="ECO:0000256" key="7">
    <source>
        <dbReference type="ARBA" id="ARBA00023136"/>
    </source>
</evidence>
<evidence type="ECO:0000256" key="6">
    <source>
        <dbReference type="ARBA" id="ARBA00022989"/>
    </source>
</evidence>
<evidence type="ECO:0000256" key="5">
    <source>
        <dbReference type="ARBA" id="ARBA00022692"/>
    </source>
</evidence>
<dbReference type="InterPro" id="IPR037294">
    <property type="entry name" value="ABC_BtuC-like"/>
</dbReference>